<dbReference type="Gene3D" id="3.30.1360.180">
    <property type="match status" value="1"/>
</dbReference>
<dbReference type="KEGG" id="als:DJ013_20220"/>
<name>A0A2Z4GGQ9_9BACT</name>
<dbReference type="PANTHER" id="PTHR10151:SF120">
    <property type="entry name" value="BIS(5'-ADENOSYL)-TRIPHOSPHATASE"/>
    <property type="match status" value="1"/>
</dbReference>
<sequence length="399" mass="45931">MKFNAIILTLLLMSSVGYSQEKNYVLLVSFDGFRHDYVEKYDATNFKKFISKGTASEGLIPSFPSKTFPNHYSIITGLYPGNHGLVANTFYDPKRKANYRISNRPLVEDPYYYGGTPLWQLSREEGYKAASYFWVGSEAPIKGHFPDYYHIYEGSIKNNTRVDEVIKWLQLPEKDRPRFVSLYFSLVDSQGHRTGPNSKELEKAVNEADEVLGYLMNSLKKVNLPVNVIVVSDHGMKEVKRDDSIDFNQLAEKIPPYATVVYDKILSMVFLPKGDINSIYDSLKKEENNFKVYKKGELPKKWHYNKHERIGDLVLVADPGFAFRKQPTKDEISGEHGYDPYTTIEMRGILYAQGPHINVGVTTEPIENVNIFPLITKILGYKNPKIDGRFRRIKKFYKK</sequence>
<feature type="chain" id="PRO_5016358544" evidence="1">
    <location>
        <begin position="20"/>
        <end position="399"/>
    </location>
</feature>
<dbReference type="CDD" id="cd16018">
    <property type="entry name" value="Enpp"/>
    <property type="match status" value="1"/>
</dbReference>
<dbReference type="SUPFAM" id="SSF53649">
    <property type="entry name" value="Alkaline phosphatase-like"/>
    <property type="match status" value="1"/>
</dbReference>
<dbReference type="InterPro" id="IPR017850">
    <property type="entry name" value="Alkaline_phosphatase_core_sf"/>
</dbReference>
<organism evidence="2 3">
    <name type="scientific">Arcticibacterium luteifluviistationis</name>
    <dbReference type="NCBI Taxonomy" id="1784714"/>
    <lineage>
        <taxon>Bacteria</taxon>
        <taxon>Pseudomonadati</taxon>
        <taxon>Bacteroidota</taxon>
        <taxon>Cytophagia</taxon>
        <taxon>Cytophagales</taxon>
        <taxon>Leadbetterellaceae</taxon>
        <taxon>Arcticibacterium</taxon>
    </lineage>
</organism>
<evidence type="ECO:0000313" key="3">
    <source>
        <dbReference type="Proteomes" id="UP000249873"/>
    </source>
</evidence>
<reference evidence="2 3" key="1">
    <citation type="submission" date="2018-05" db="EMBL/GenBank/DDBJ databases">
        <title>Complete genome sequence of Arcticibacterium luteifluviistationis SM1504T, a cytophagaceae bacterium isolated from Arctic surface seawater.</title>
        <authorList>
            <person name="Li Y."/>
            <person name="Qin Q.-L."/>
        </authorList>
    </citation>
    <scope>NUCLEOTIDE SEQUENCE [LARGE SCALE GENOMIC DNA]</scope>
    <source>
        <strain evidence="2 3">SM1504</strain>
    </source>
</reference>
<dbReference type="Pfam" id="PF01663">
    <property type="entry name" value="Phosphodiest"/>
    <property type="match status" value="1"/>
</dbReference>
<dbReference type="RefSeq" id="WP_111373738.1">
    <property type="nucleotide sequence ID" value="NZ_CP029480.1"/>
</dbReference>
<dbReference type="Proteomes" id="UP000249873">
    <property type="component" value="Chromosome"/>
</dbReference>
<dbReference type="Gene3D" id="3.40.720.10">
    <property type="entry name" value="Alkaline Phosphatase, subunit A"/>
    <property type="match status" value="1"/>
</dbReference>
<keyword evidence="1" id="KW-0732">Signal</keyword>
<dbReference type="GO" id="GO:0016787">
    <property type="term" value="F:hydrolase activity"/>
    <property type="evidence" value="ECO:0007669"/>
    <property type="project" value="UniProtKB-ARBA"/>
</dbReference>
<protein>
    <submittedName>
        <fullName evidence="2">Alkaline phosphatase family protein</fullName>
    </submittedName>
</protein>
<dbReference type="EMBL" id="CP029480">
    <property type="protein sequence ID" value="AWW00372.1"/>
    <property type="molecule type" value="Genomic_DNA"/>
</dbReference>
<evidence type="ECO:0000313" key="2">
    <source>
        <dbReference type="EMBL" id="AWW00372.1"/>
    </source>
</evidence>
<dbReference type="AlphaFoldDB" id="A0A2Z4GGQ9"/>
<gene>
    <name evidence="2" type="ORF">DJ013_20220</name>
</gene>
<dbReference type="OrthoDB" id="9779418at2"/>
<evidence type="ECO:0000256" key="1">
    <source>
        <dbReference type="SAM" id="SignalP"/>
    </source>
</evidence>
<feature type="signal peptide" evidence="1">
    <location>
        <begin position="1"/>
        <end position="19"/>
    </location>
</feature>
<keyword evidence="3" id="KW-1185">Reference proteome</keyword>
<dbReference type="InterPro" id="IPR002591">
    <property type="entry name" value="Phosphodiest/P_Trfase"/>
</dbReference>
<accession>A0A2Z4GGQ9</accession>
<dbReference type="PANTHER" id="PTHR10151">
    <property type="entry name" value="ECTONUCLEOTIDE PYROPHOSPHATASE/PHOSPHODIESTERASE"/>
    <property type="match status" value="1"/>
</dbReference>
<proteinExistence type="predicted"/>